<keyword evidence="4" id="KW-0012">Acyltransferase</keyword>
<dbReference type="InterPro" id="IPR014710">
    <property type="entry name" value="RmlC-like_jellyroll"/>
</dbReference>
<dbReference type="InterPro" id="IPR008894">
    <property type="entry name" value="QdtA_cupin_dom"/>
</dbReference>
<dbReference type="PANTHER" id="PTHR43300">
    <property type="entry name" value="ACETYLTRANSFERASE"/>
    <property type="match status" value="1"/>
</dbReference>
<comment type="similarity">
    <text evidence="1">Belongs to the transferase hexapeptide repeat family.</text>
</comment>
<comment type="caution">
    <text evidence="6">The sequence shown here is derived from an EMBL/GenBank/DDBJ whole genome shotgun (WGS) entry which is preliminary data.</text>
</comment>
<keyword evidence="3" id="KW-0677">Repeat</keyword>
<evidence type="ECO:0000256" key="2">
    <source>
        <dbReference type="ARBA" id="ARBA00022679"/>
    </source>
</evidence>
<organism evidence="6 7">
    <name type="scientific">Roseateles flavus</name>
    <dbReference type="NCBI Taxonomy" id="3149041"/>
    <lineage>
        <taxon>Bacteria</taxon>
        <taxon>Pseudomonadati</taxon>
        <taxon>Pseudomonadota</taxon>
        <taxon>Betaproteobacteria</taxon>
        <taxon>Burkholderiales</taxon>
        <taxon>Sphaerotilaceae</taxon>
        <taxon>Roseateles</taxon>
    </lineage>
</organism>
<dbReference type="InterPro" id="IPR050179">
    <property type="entry name" value="Trans_hexapeptide_repeat"/>
</dbReference>
<feature type="domain" description="Sugar 3,4-ketoisomerase QdtA cupin" evidence="5">
    <location>
        <begin position="194"/>
        <end position="319"/>
    </location>
</feature>
<dbReference type="Pfam" id="PF00132">
    <property type="entry name" value="Hexapep"/>
    <property type="match status" value="1"/>
</dbReference>
<gene>
    <name evidence="6" type="ORF">ABDJ40_23910</name>
</gene>
<sequence>MSLPTAATAAATAAASCPDVFIHSHALVESPFIGPGSRIGAFAHVLPGARLGEDTEIGDHALIDGEVQLGPRVRVRPGAQLWSPLVVEADVSIGPNTVFSGASGADGAAAVTRVGAGATIGANATVRGGLCIGPRARVQDGAVVTRDVPPNAIVSGNPAHIVGYADTPHLDLPAAPRAASQLEAPPALHVAAARLVALPKIVDLRGALSFGEIGTHLPFTPQRFFMVYDVPSKEVRGEHAHKACHQFLVCVKGSVSVVLDDGRARDEITLDSARMGLHIPPMVWGIQYQFSPDAVLLVLASDTYAADDYIRKYEDFLAALGRPGA</sequence>
<keyword evidence="7" id="KW-1185">Reference proteome</keyword>
<dbReference type="InterPro" id="IPR011051">
    <property type="entry name" value="RmlC_Cupin_sf"/>
</dbReference>
<dbReference type="PANTHER" id="PTHR43300:SF4">
    <property type="entry name" value="ACYL-[ACYL-CARRIER-PROTEIN]--UDP-N-ACETYLGLUCOSAMINE O-ACYLTRANSFERASE"/>
    <property type="match status" value="1"/>
</dbReference>
<dbReference type="PROSITE" id="PS00101">
    <property type="entry name" value="HEXAPEP_TRANSFERASES"/>
    <property type="match status" value="1"/>
</dbReference>
<reference evidence="6 7" key="1">
    <citation type="submission" date="2024-05" db="EMBL/GenBank/DDBJ databases">
        <title>Roseateles sp. 2.12 16S ribosomal RNA gene Genome sequencing and assembly.</title>
        <authorList>
            <person name="Woo H."/>
        </authorList>
    </citation>
    <scope>NUCLEOTIDE SEQUENCE [LARGE SCALE GENOMIC DNA]</scope>
    <source>
        <strain evidence="6 7">2.12</strain>
    </source>
</reference>
<evidence type="ECO:0000256" key="4">
    <source>
        <dbReference type="ARBA" id="ARBA00023315"/>
    </source>
</evidence>
<keyword evidence="2" id="KW-0808">Transferase</keyword>
<dbReference type="Gene3D" id="2.160.10.10">
    <property type="entry name" value="Hexapeptide repeat proteins"/>
    <property type="match status" value="1"/>
</dbReference>
<evidence type="ECO:0000256" key="3">
    <source>
        <dbReference type="ARBA" id="ARBA00022737"/>
    </source>
</evidence>
<dbReference type="CDD" id="cd20292">
    <property type="entry name" value="cupin_QdtA-like"/>
    <property type="match status" value="1"/>
</dbReference>
<protein>
    <submittedName>
        <fullName evidence="6">WxcM-like domain-containing protein</fullName>
    </submittedName>
</protein>
<dbReference type="InterPro" id="IPR018357">
    <property type="entry name" value="Hexapep_transf_CS"/>
</dbReference>
<dbReference type="Pfam" id="PF05523">
    <property type="entry name" value="FdtA"/>
    <property type="match status" value="1"/>
</dbReference>
<dbReference type="SUPFAM" id="SSF51161">
    <property type="entry name" value="Trimeric LpxA-like enzymes"/>
    <property type="match status" value="1"/>
</dbReference>
<evidence type="ECO:0000259" key="5">
    <source>
        <dbReference type="Pfam" id="PF05523"/>
    </source>
</evidence>
<name>A0ABV0GLF1_9BURK</name>
<evidence type="ECO:0000313" key="7">
    <source>
        <dbReference type="Proteomes" id="UP001462640"/>
    </source>
</evidence>
<evidence type="ECO:0000256" key="1">
    <source>
        <dbReference type="ARBA" id="ARBA00007274"/>
    </source>
</evidence>
<dbReference type="Gene3D" id="2.60.120.10">
    <property type="entry name" value="Jelly Rolls"/>
    <property type="match status" value="1"/>
</dbReference>
<accession>A0ABV0GLF1</accession>
<dbReference type="SUPFAM" id="SSF51182">
    <property type="entry name" value="RmlC-like cupins"/>
    <property type="match status" value="1"/>
</dbReference>
<dbReference type="RefSeq" id="WP_347613538.1">
    <property type="nucleotide sequence ID" value="NZ_JBDPZC010000020.1"/>
</dbReference>
<dbReference type="InterPro" id="IPR011004">
    <property type="entry name" value="Trimer_LpxA-like_sf"/>
</dbReference>
<dbReference type="EMBL" id="JBDPZC010000020">
    <property type="protein sequence ID" value="MEO3715831.1"/>
    <property type="molecule type" value="Genomic_DNA"/>
</dbReference>
<dbReference type="InterPro" id="IPR001451">
    <property type="entry name" value="Hexapep"/>
</dbReference>
<proteinExistence type="inferred from homology"/>
<evidence type="ECO:0000313" key="6">
    <source>
        <dbReference type="EMBL" id="MEO3715831.1"/>
    </source>
</evidence>
<dbReference type="Proteomes" id="UP001462640">
    <property type="component" value="Unassembled WGS sequence"/>
</dbReference>